<dbReference type="InterPro" id="IPR021401">
    <property type="entry name" value="DUF3040"/>
</dbReference>
<dbReference type="Pfam" id="PF11239">
    <property type="entry name" value="DUF3040"/>
    <property type="match status" value="1"/>
</dbReference>
<feature type="transmembrane region" description="Helical" evidence="1">
    <location>
        <begin position="41"/>
        <end position="58"/>
    </location>
</feature>
<feature type="transmembrane region" description="Helical" evidence="1">
    <location>
        <begin position="64"/>
        <end position="80"/>
    </location>
</feature>
<reference evidence="3" key="1">
    <citation type="submission" date="2023-07" db="EMBL/GenBank/DDBJ databases">
        <title>Whole genome shotgun sequence of Streptomyces spororaveus NBRC 15456.</title>
        <authorList>
            <person name="Komaki H."/>
            <person name="Tamura T."/>
        </authorList>
    </citation>
    <scope>NUCLEOTIDE SEQUENCE [LARGE SCALE GENOMIC DNA]</scope>
    <source>
        <strain evidence="3">NBRC 15456</strain>
    </source>
</reference>
<dbReference type="Proteomes" id="UP000608522">
    <property type="component" value="Unassembled WGS sequence"/>
</dbReference>
<proteinExistence type="predicted"/>
<keyword evidence="1" id="KW-0472">Membrane</keyword>
<accession>A0ABQ3T6L7</accession>
<organism evidence="2 3">
    <name type="scientific">Streptomyces spororaveus</name>
    <dbReference type="NCBI Taxonomy" id="284039"/>
    <lineage>
        <taxon>Bacteria</taxon>
        <taxon>Bacillati</taxon>
        <taxon>Actinomycetota</taxon>
        <taxon>Actinomycetes</taxon>
        <taxon>Kitasatosporales</taxon>
        <taxon>Streptomycetaceae</taxon>
        <taxon>Streptomyces</taxon>
    </lineage>
</organism>
<comment type="caution">
    <text evidence="2">The sequence shown here is derived from an EMBL/GenBank/DDBJ whole genome shotgun (WGS) entry which is preliminary data.</text>
</comment>
<gene>
    <name evidence="2" type="ORF">Sspor_15970</name>
</gene>
<keyword evidence="1" id="KW-0812">Transmembrane</keyword>
<keyword evidence="3" id="KW-1185">Reference proteome</keyword>
<evidence type="ECO:0000256" key="1">
    <source>
        <dbReference type="SAM" id="Phobius"/>
    </source>
</evidence>
<evidence type="ECO:0000313" key="2">
    <source>
        <dbReference type="EMBL" id="GHI76036.1"/>
    </source>
</evidence>
<name>A0ABQ3T6L7_9ACTN</name>
<keyword evidence="1" id="KW-1133">Transmembrane helix</keyword>
<sequence>MTDYDDERIADLEAALWHDDPHFARGLGKGRPRRPREYRRGRAWLAMLLALAAVVTGVLVPHGLLLAAGLIMAALAVNLLESNRLRRLRRPRS</sequence>
<dbReference type="RefSeq" id="WP_202198331.1">
    <property type="nucleotide sequence ID" value="NZ_BAAATO010000037.1"/>
</dbReference>
<evidence type="ECO:0000313" key="3">
    <source>
        <dbReference type="Proteomes" id="UP000608522"/>
    </source>
</evidence>
<evidence type="ECO:0008006" key="4">
    <source>
        <dbReference type="Google" id="ProtNLM"/>
    </source>
</evidence>
<protein>
    <recommendedName>
        <fullName evidence="4">DUF3040 domain-containing protein</fullName>
    </recommendedName>
</protein>
<dbReference type="EMBL" id="BNED01000005">
    <property type="protein sequence ID" value="GHI76036.1"/>
    <property type="molecule type" value="Genomic_DNA"/>
</dbReference>